<dbReference type="Gene3D" id="3.40.720.10">
    <property type="entry name" value="Alkaline Phosphatase, subunit A"/>
    <property type="match status" value="1"/>
</dbReference>
<comment type="similarity">
    <text evidence="1">Belongs to the sulfatase family.</text>
</comment>
<reference evidence="5" key="1">
    <citation type="submission" date="2016-11" db="EMBL/GenBank/DDBJ databases">
        <authorList>
            <person name="Varghese N."/>
            <person name="Submissions S."/>
        </authorList>
    </citation>
    <scope>NUCLEOTIDE SEQUENCE [LARGE SCALE GENOMIC DNA]</scope>
    <source>
        <strain evidence="5">DSM 17539</strain>
    </source>
</reference>
<dbReference type="Pfam" id="PF16347">
    <property type="entry name" value="SGSH_C"/>
    <property type="match status" value="1"/>
</dbReference>
<dbReference type="OrthoDB" id="9763552at2"/>
<dbReference type="InterPro" id="IPR024607">
    <property type="entry name" value="Sulfatase_CS"/>
</dbReference>
<dbReference type="PANTHER" id="PTHR43108:SF6">
    <property type="entry name" value="N-SULPHOGLUCOSAMINE SULPHOHYDROLASE"/>
    <property type="match status" value="1"/>
</dbReference>
<evidence type="ECO:0000256" key="1">
    <source>
        <dbReference type="ARBA" id="ARBA00008779"/>
    </source>
</evidence>
<dbReference type="GO" id="GO:0016787">
    <property type="term" value="F:hydrolase activity"/>
    <property type="evidence" value="ECO:0007669"/>
    <property type="project" value="UniProtKB-KW"/>
</dbReference>
<evidence type="ECO:0000313" key="4">
    <source>
        <dbReference type="EMBL" id="SHF75732.1"/>
    </source>
</evidence>
<dbReference type="PANTHER" id="PTHR43108">
    <property type="entry name" value="N-ACETYLGLUCOSAMINE-6-SULFATASE FAMILY MEMBER"/>
    <property type="match status" value="1"/>
</dbReference>
<name>A0A1M5E9I1_9FLAO</name>
<evidence type="ECO:0000313" key="5">
    <source>
        <dbReference type="Proteomes" id="UP000184406"/>
    </source>
</evidence>
<evidence type="ECO:0000256" key="2">
    <source>
        <dbReference type="ARBA" id="ARBA00022801"/>
    </source>
</evidence>
<proteinExistence type="inferred from homology"/>
<evidence type="ECO:0000259" key="3">
    <source>
        <dbReference type="Pfam" id="PF16347"/>
    </source>
</evidence>
<dbReference type="Proteomes" id="UP000184406">
    <property type="component" value="Unassembled WGS sequence"/>
</dbReference>
<keyword evidence="5" id="KW-1185">Reference proteome</keyword>
<sequence>MSNRKSPFALFHICLILIGLILIVSFSSCKEEKVAIPNKKPNIIYIMTDDHGYQAMSAYNGGLNETPNIDRIANDGVKFTRSFVTNSICSPSRAVMLTGKFSHLNGQQINSQKFDGSQMTFPKLLQKEGYQTAMIGKWHLGSDPTGFDYWNILPGQGDYYNPDFNEMGEKSRVEGYVTGLITKFSLDWLKNRDQEKPFAMLMHHKAPHRCWMPDTTYLEKYNDVKFPLPDNFYDDYENRTAAASQKMHIKDFCPVNDLKMYDKEGEIDGPLRKYFEVQINRMNPEQRAAWDKAYDKEIEYFKKANLSGKELMEWRYQRYLEDYLRCIASVDDSVGEILDYLEENGLAENTLVVYTSDQGFYLGEHGWFDKRFMYEESFRTPLLMQLPSRFKKGTVDQLVQNIDYAPTFLELAGVEVPEEMQGESLLPILEGKEIPKWREALYYHYYEYPGPHSVKRHYGVRTDRYKLIHFYNNIDQWELYDLKEDPTEMHNLYGEEGYAEITEDLHAKLEGLREQYKDTVALETN</sequence>
<dbReference type="PROSITE" id="PS51257">
    <property type="entry name" value="PROKAR_LIPOPROTEIN"/>
    <property type="match status" value="1"/>
</dbReference>
<dbReference type="SUPFAM" id="SSF53649">
    <property type="entry name" value="Alkaline phosphatase-like"/>
    <property type="match status" value="1"/>
</dbReference>
<organism evidence="4 5">
    <name type="scientific">Arenibacter palladensis</name>
    <dbReference type="NCBI Taxonomy" id="237373"/>
    <lineage>
        <taxon>Bacteria</taxon>
        <taxon>Pseudomonadati</taxon>
        <taxon>Bacteroidota</taxon>
        <taxon>Flavobacteriia</taxon>
        <taxon>Flavobacteriales</taxon>
        <taxon>Flavobacteriaceae</taxon>
        <taxon>Arenibacter</taxon>
    </lineage>
</organism>
<dbReference type="CDD" id="cd16031">
    <property type="entry name" value="G6S_like"/>
    <property type="match status" value="1"/>
</dbReference>
<gene>
    <name evidence="4" type="ORF">SAMN03080594_10739</name>
</gene>
<dbReference type="AlphaFoldDB" id="A0A1M5E9I1"/>
<dbReference type="PROSITE" id="PS00523">
    <property type="entry name" value="SULFATASE_1"/>
    <property type="match status" value="1"/>
</dbReference>
<dbReference type="InterPro" id="IPR017850">
    <property type="entry name" value="Alkaline_phosphatase_core_sf"/>
</dbReference>
<accession>A0A1M5E9I1</accession>
<keyword evidence="2" id="KW-0378">Hydrolase</keyword>
<dbReference type="PROSITE" id="PS00149">
    <property type="entry name" value="SULFATASE_2"/>
    <property type="match status" value="1"/>
</dbReference>
<protein>
    <submittedName>
        <fullName evidence="4">Arylsulfatase A</fullName>
    </submittedName>
</protein>
<feature type="domain" description="N-sulphoglucosamine sulphohydrolase C-terminal" evidence="3">
    <location>
        <begin position="363"/>
        <end position="515"/>
    </location>
</feature>
<dbReference type="InterPro" id="IPR032506">
    <property type="entry name" value="SGSH_C"/>
</dbReference>
<dbReference type="EMBL" id="FQUX01000007">
    <property type="protein sequence ID" value="SHF75732.1"/>
    <property type="molecule type" value="Genomic_DNA"/>
</dbReference>
<dbReference type="RefSeq" id="WP_072863824.1">
    <property type="nucleotide sequence ID" value="NZ_FQUX01000007.1"/>
</dbReference>